<dbReference type="InterPro" id="IPR005165">
    <property type="entry name" value="Anthrax_toxin_edema_cen"/>
</dbReference>
<name>A0A2Z6ETI9_9BURK</name>
<proteinExistence type="predicted"/>
<dbReference type="KEGG" id="mcys:MCB1EB_0578"/>
<protein>
    <recommendedName>
        <fullName evidence="2">Anthrax toxin edema factor central domain-containing protein</fullName>
    </recommendedName>
</protein>
<dbReference type="InterPro" id="IPR037017">
    <property type="entry name" value="Anthrax_toxin_edema_cen_sf"/>
</dbReference>
<sequence length="426" mass="46898">MLSRNYPRLSPSEIQPQNESAHAPDPSKSLDKSSAISAPNFIGTSNIPIRSGKNQKVRQPPPTLDDLVKCVAKKSGIVPRHLAPLQQVAQDYNSIIGIRPVEKIATELIENGYPTKNLHTKGKSATWGAQSGLICVDQGYSKIENKPAQIKKLNQQTQQCIADNHAKSVPLAIPLMRLTNLQNNGCIHALSDKNAQGIVTFKAAGPSGKEYSFEATCEPNHSEGLYQITHEGEPIMVLAPPEGTKPFTADYDLLLIGPHLSDLGPQDNLQVPDVAHRQKYQSLPNSDATDDLWDISNFCRKADSETGNTSTRMKEMIPVINRYLVGDGNPVVHHSADSSNPVADPTTNYPATFVLPMKLGRSEKICVVENGYELAELFQQAKNHGYHIPTNPLWEKEVRDIKRSSFTNARNPLAALLTRTIRQQRS</sequence>
<reference evidence="3 4" key="1">
    <citation type="journal article" date="2018" name="Microbes Environ.">
        <title>Comparative Genomic Insights into Endofungal Lifestyles of Two Bacterial Endosymbionts, Mycoavidus cysteinexigens and Burkholderia rhizoxinica.</title>
        <authorList>
            <person name="Sharmin D."/>
            <person name="Guo Y."/>
            <person name="Nishizawa T."/>
            <person name="Ohshima S."/>
            <person name="Sato Y."/>
            <person name="Takashima Y."/>
            <person name="Narisawa K."/>
            <person name="Ohta H."/>
        </authorList>
    </citation>
    <scope>NUCLEOTIDE SEQUENCE [LARGE SCALE GENOMIC DNA]</scope>
    <source>
        <strain evidence="3 4">B1-EB</strain>
    </source>
</reference>
<dbReference type="GO" id="GO:0008294">
    <property type="term" value="F:calcium- and calmodulin-responsive adenylate cyclase activity"/>
    <property type="evidence" value="ECO:0007669"/>
    <property type="project" value="InterPro"/>
</dbReference>
<feature type="region of interest" description="Disordered" evidence="1">
    <location>
        <begin position="1"/>
        <end position="62"/>
    </location>
</feature>
<dbReference type="SUPFAM" id="SSF81298">
    <property type="entry name" value="Adenylylcyclase toxin (the edema factor)"/>
    <property type="match status" value="1"/>
</dbReference>
<evidence type="ECO:0000313" key="3">
    <source>
        <dbReference type="EMBL" id="BBE08739.1"/>
    </source>
</evidence>
<dbReference type="Proteomes" id="UP000282597">
    <property type="component" value="Chromosome"/>
</dbReference>
<dbReference type="GO" id="GO:0005576">
    <property type="term" value="C:extracellular region"/>
    <property type="evidence" value="ECO:0007669"/>
    <property type="project" value="InterPro"/>
</dbReference>
<dbReference type="Gene3D" id="3.90.1760.10">
    <property type="entry name" value="Anthrax toxin, edema factor, central domain"/>
    <property type="match status" value="1"/>
</dbReference>
<dbReference type="EMBL" id="AP018150">
    <property type="protein sequence ID" value="BBE08739.1"/>
    <property type="molecule type" value="Genomic_DNA"/>
</dbReference>
<dbReference type="RefSeq" id="WP_052393794.1">
    <property type="nucleotide sequence ID" value="NZ_AP018150.1"/>
</dbReference>
<feature type="domain" description="Anthrax toxin edema factor central" evidence="2">
    <location>
        <begin position="71"/>
        <end position="240"/>
    </location>
</feature>
<keyword evidence="4" id="KW-1185">Reference proteome</keyword>
<feature type="compositionally biased region" description="Polar residues" evidence="1">
    <location>
        <begin position="32"/>
        <end position="54"/>
    </location>
</feature>
<dbReference type="InterPro" id="IPR035099">
    <property type="entry name" value="Anthrax_toxin_C-terminal"/>
</dbReference>
<accession>A0A2Z6ETI9</accession>
<dbReference type="AlphaFoldDB" id="A0A2Z6ETI9"/>
<evidence type="ECO:0000259" key="2">
    <source>
        <dbReference type="Pfam" id="PF03497"/>
    </source>
</evidence>
<evidence type="ECO:0000313" key="4">
    <source>
        <dbReference type="Proteomes" id="UP000282597"/>
    </source>
</evidence>
<organism evidence="3 4">
    <name type="scientific">Mycoavidus cysteinexigens</name>
    <dbReference type="NCBI Taxonomy" id="1553431"/>
    <lineage>
        <taxon>Bacteria</taxon>
        <taxon>Pseudomonadati</taxon>
        <taxon>Pseudomonadota</taxon>
        <taxon>Betaproteobacteria</taxon>
        <taxon>Burkholderiales</taxon>
        <taxon>Burkholderiaceae</taxon>
        <taxon>Mycoavidus</taxon>
    </lineage>
</organism>
<dbReference type="Pfam" id="PF03497">
    <property type="entry name" value="Anthrax_toxA"/>
    <property type="match status" value="1"/>
</dbReference>
<gene>
    <name evidence="3" type="ORF">MCB1EB_0578</name>
</gene>
<evidence type="ECO:0000256" key="1">
    <source>
        <dbReference type="SAM" id="MobiDB-lite"/>
    </source>
</evidence>